<protein>
    <submittedName>
        <fullName evidence="1">Uncharacterized protein</fullName>
    </submittedName>
</protein>
<dbReference type="AlphaFoldDB" id="A0AAW7IVT7"/>
<dbReference type="EMBL" id="JAUCAE010000011">
    <property type="protein sequence ID" value="MDM7547040.1"/>
    <property type="molecule type" value="Genomic_DNA"/>
</dbReference>
<evidence type="ECO:0000313" key="1">
    <source>
        <dbReference type="EMBL" id="MDM7547040.1"/>
    </source>
</evidence>
<reference evidence="1" key="1">
    <citation type="submission" date="2023-06" db="EMBL/GenBank/DDBJ databases">
        <title>Draft Genome Sequences of lactic acid bacteria strains isolated from fermented milk products.</title>
        <authorList>
            <person name="Elcheninov A.G."/>
            <person name="Klyukina A."/>
            <person name="Zayulina K.S."/>
            <person name="Gavirova L.A."/>
            <person name="Shcherbakova P.A."/>
            <person name="Shestakov A.I."/>
            <person name="Kublanov I.V."/>
            <person name="Kochetkova T.V."/>
        </authorList>
    </citation>
    <scope>NUCLEOTIDE SEQUENCE</scope>
    <source>
        <strain evidence="1">TOM.142</strain>
    </source>
</reference>
<comment type="caution">
    <text evidence="1">The sequence shown here is derived from an EMBL/GenBank/DDBJ whole genome shotgun (WGS) entry which is preliminary data.</text>
</comment>
<dbReference type="Proteomes" id="UP001240905">
    <property type="component" value="Unassembled WGS sequence"/>
</dbReference>
<organism evidence="1 2">
    <name type="scientific">Lactococcus lactis</name>
    <dbReference type="NCBI Taxonomy" id="1358"/>
    <lineage>
        <taxon>Bacteria</taxon>
        <taxon>Bacillati</taxon>
        <taxon>Bacillota</taxon>
        <taxon>Bacilli</taxon>
        <taxon>Lactobacillales</taxon>
        <taxon>Streptococcaceae</taxon>
        <taxon>Lactococcus</taxon>
    </lineage>
</organism>
<evidence type="ECO:0000313" key="2">
    <source>
        <dbReference type="Proteomes" id="UP001240905"/>
    </source>
</evidence>
<proteinExistence type="predicted"/>
<gene>
    <name evidence="1" type="ORF">QUD52_08400</name>
</gene>
<accession>A0AAW7IVT7</accession>
<name>A0AAW7IVT7_9LACT</name>
<sequence>MNRYEKLIKEHQGEIQGICEELLDEFGKIMKKLSVFTFSITRLGIKFK</sequence>
<dbReference type="RefSeq" id="WP_014570862.1">
    <property type="nucleotide sequence ID" value="NZ_CP065984.1"/>
</dbReference>